<accession>Q14W71</accession>
<dbReference type="GeneID" id="5179457"/>
<keyword evidence="1" id="KW-0472">Membrane</keyword>
<evidence type="ECO:0000256" key="1">
    <source>
        <dbReference type="SAM" id="Phobius"/>
    </source>
</evidence>
<protein>
    <submittedName>
        <fullName evidence="2">ORF35</fullName>
    </submittedName>
</protein>
<feature type="transmembrane region" description="Helical" evidence="1">
    <location>
        <begin position="287"/>
        <end position="312"/>
    </location>
</feature>
<name>Q14W71_9VIRU</name>
<dbReference type="KEGG" id="vg:5179457"/>
<dbReference type="Proteomes" id="UP000120576">
    <property type="component" value="Genome"/>
</dbReference>
<proteinExistence type="predicted"/>
<evidence type="ECO:0000313" key="3">
    <source>
        <dbReference type="Proteomes" id="UP000120576"/>
    </source>
</evidence>
<dbReference type="RefSeq" id="YP_656543.1">
    <property type="nucleotide sequence ID" value="NC_008210.1"/>
</dbReference>
<keyword evidence="1" id="KW-1133">Transmembrane helix</keyword>
<dbReference type="EMBL" id="DQ665652">
    <property type="protein sequence ID" value="ABG25629.1"/>
    <property type="molecule type" value="Genomic_DNA"/>
</dbReference>
<sequence length="345" mass="38262">MFLHGLTLGLLCVSVLGDTYISLFEEYWPGDMTYAAKVYVNRTNVANYTYLVHAKGVDVNVNLANTHLYKAENIVPALYRQAKDVFTDFQKKSCTYAVYVMQLMFESKCSNVGKDCTVTYDGAVLNGRMSVPTDGSLTRRSAASEVTQFWAKSLSTVKPSNVSAGRYELTLSDYEGYAGRSAHACTVKSFFPADGHELKWLTYTTIGYIQHKSALLPNGDGTYTTTALLLADRGRALPVRCRFISLQYTEISEFHELHDSVGSYNFHTEGFGLSSGGVAAMRKHLNALLIVCVLLAICVVMCGLSVAVRLYLKRKRTQSRYKDMNAVYINEGADLTDGDENVYVT</sequence>
<keyword evidence="1" id="KW-0812">Transmembrane</keyword>
<keyword evidence="3" id="KW-1185">Reference proteome</keyword>
<reference evidence="2 3" key="1">
    <citation type="journal article" date="2006" name="J. Gen. Virol.">
        <title>Genome sequences of two frog herpesviruses.</title>
        <authorList>
            <person name="Davison A.J."/>
            <person name="Cunningham C."/>
            <person name="Sauerbier W."/>
            <person name="McKinnell R.G."/>
        </authorList>
    </citation>
    <scope>NUCLEOTIDE SEQUENCE [LARGE SCALE GENOMIC DNA]</scope>
    <source>
        <strain evidence="2">ATCC VR-568</strain>
    </source>
</reference>
<organism evidence="2 3">
    <name type="scientific">Ranid herpesvirus 2</name>
    <dbReference type="NCBI Taxonomy" id="389214"/>
    <lineage>
        <taxon>Viruses</taxon>
        <taxon>Duplodnaviria</taxon>
        <taxon>Heunggongvirae</taxon>
        <taxon>Peploviricota</taxon>
        <taxon>Herviviricetes</taxon>
        <taxon>Herpesvirales</taxon>
        <taxon>Alloherpesviridae</taxon>
        <taxon>Batravirus</taxon>
        <taxon>Batravirus ranidallo2</taxon>
    </lineage>
</organism>
<evidence type="ECO:0000313" key="2">
    <source>
        <dbReference type="EMBL" id="ABG25629.1"/>
    </source>
</evidence>